<dbReference type="InterPro" id="IPR029063">
    <property type="entry name" value="SAM-dependent_MTases_sf"/>
</dbReference>
<dbReference type="GO" id="GO:0032259">
    <property type="term" value="P:methylation"/>
    <property type="evidence" value="ECO:0007669"/>
    <property type="project" value="UniProtKB-KW"/>
</dbReference>
<proteinExistence type="predicted"/>
<name>A0ABT0PWG8_9RHOB</name>
<dbReference type="GO" id="GO:0008168">
    <property type="term" value="F:methyltransferase activity"/>
    <property type="evidence" value="ECO:0007669"/>
    <property type="project" value="UniProtKB-KW"/>
</dbReference>
<comment type="caution">
    <text evidence="1">The sequence shown here is derived from an EMBL/GenBank/DDBJ whole genome shotgun (WGS) entry which is preliminary data.</text>
</comment>
<dbReference type="SUPFAM" id="SSF53335">
    <property type="entry name" value="S-adenosyl-L-methionine-dependent methyltransferases"/>
    <property type="match status" value="1"/>
</dbReference>
<dbReference type="PANTHER" id="PTHR43861">
    <property type="entry name" value="TRANS-ACONITATE 2-METHYLTRANSFERASE-RELATED"/>
    <property type="match status" value="1"/>
</dbReference>
<dbReference type="Gene3D" id="3.40.50.150">
    <property type="entry name" value="Vaccinia Virus protein VP39"/>
    <property type="match status" value="1"/>
</dbReference>
<keyword evidence="1" id="KW-0489">Methyltransferase</keyword>
<dbReference type="CDD" id="cd02440">
    <property type="entry name" value="AdoMet_MTases"/>
    <property type="match status" value="1"/>
</dbReference>
<sequence>MSDKFLDKTYGLSTTEETRDHYDQWAASYDAEVGENGYVTPGRVADALWGVLPETQAPILDFGCGTGLSGLALRRAGFEVIDGMDPSPEMLEGARTKSAYRALKLLDVEDRAPIASGSYKAIAAIGVLGTGAAPPETFDLLVHALGRGGLLAFSYNDHTLADRNFTGKLNEWLDCGAARLLFREYGPHLTGMDMGADVYVLEKA</sequence>
<protein>
    <submittedName>
        <fullName evidence="1">Class I SAM-dependent methyltransferase</fullName>
    </submittedName>
</protein>
<evidence type="ECO:0000313" key="1">
    <source>
        <dbReference type="EMBL" id="MCL6281951.1"/>
    </source>
</evidence>
<gene>
    <name evidence="1" type="ORF">M3P21_00255</name>
</gene>
<dbReference type="RefSeq" id="WP_249705860.1">
    <property type="nucleotide sequence ID" value="NZ_JAMFMB010000001.1"/>
</dbReference>
<evidence type="ECO:0000313" key="2">
    <source>
        <dbReference type="Proteomes" id="UP001203880"/>
    </source>
</evidence>
<accession>A0ABT0PWG8</accession>
<organism evidence="1 2">
    <name type="scientific">Ruegeria spongiae</name>
    <dbReference type="NCBI Taxonomy" id="2942209"/>
    <lineage>
        <taxon>Bacteria</taxon>
        <taxon>Pseudomonadati</taxon>
        <taxon>Pseudomonadota</taxon>
        <taxon>Alphaproteobacteria</taxon>
        <taxon>Rhodobacterales</taxon>
        <taxon>Roseobacteraceae</taxon>
        <taxon>Ruegeria</taxon>
    </lineage>
</organism>
<keyword evidence="1" id="KW-0808">Transferase</keyword>
<dbReference type="PANTHER" id="PTHR43861:SF1">
    <property type="entry name" value="TRANS-ACONITATE 2-METHYLTRANSFERASE"/>
    <property type="match status" value="1"/>
</dbReference>
<keyword evidence="2" id="KW-1185">Reference proteome</keyword>
<reference evidence="1" key="1">
    <citation type="submission" date="2022-05" db="EMBL/GenBank/DDBJ databases">
        <authorList>
            <person name="Park J.-S."/>
        </authorList>
    </citation>
    <scope>NUCLEOTIDE SEQUENCE</scope>
    <source>
        <strain evidence="1">2012CJ41-6</strain>
    </source>
</reference>
<dbReference type="EMBL" id="JAMFMB010000001">
    <property type="protein sequence ID" value="MCL6281951.1"/>
    <property type="molecule type" value="Genomic_DNA"/>
</dbReference>
<dbReference type="Proteomes" id="UP001203880">
    <property type="component" value="Unassembled WGS sequence"/>
</dbReference>
<dbReference type="Pfam" id="PF13489">
    <property type="entry name" value="Methyltransf_23"/>
    <property type="match status" value="1"/>
</dbReference>